<organism evidence="1 2">
    <name type="scientific">Enhygromyxa salina</name>
    <dbReference type="NCBI Taxonomy" id="215803"/>
    <lineage>
        <taxon>Bacteria</taxon>
        <taxon>Pseudomonadati</taxon>
        <taxon>Myxococcota</taxon>
        <taxon>Polyangia</taxon>
        <taxon>Nannocystales</taxon>
        <taxon>Nannocystaceae</taxon>
        <taxon>Enhygromyxa</taxon>
    </lineage>
</organism>
<dbReference type="InterPro" id="IPR025534">
    <property type="entry name" value="DUF4420"/>
</dbReference>
<evidence type="ECO:0008006" key="3">
    <source>
        <dbReference type="Google" id="ProtNLM"/>
    </source>
</evidence>
<sequence length="336" mass="36400">MSSSRRRTIEDSWDFLATLDLSAGNQARDIPELQTPHGSVLLSQDSEGTRHVLVPIAADEVVTPDTNSRGVQLVKTSFSDKGKRRHFVDIRCPEPRLHRVFNQIAASMLDGLTADEGPVAATCARILASWRALLRRASKPLSPSALRGVFGELWFLAQLAQHSAAAVDYWTGPDDAPQDFISAHGAFEIKTTARNPARRVPISSIDQLDDSLHPFSSLVVLSLVEDPKGTSVEGLIDVVVDAGAQRERLLDQLAKAGVQEADLADVAKLRWRVAACTAYRVSEGFPRVTPASFSPSLPPGIHNLRYEIELAAAGPCVLSDTELSALQRQFLAGDAP</sequence>
<name>A0A2S9XJU2_9BACT</name>
<evidence type="ECO:0000313" key="1">
    <source>
        <dbReference type="EMBL" id="PRP93148.1"/>
    </source>
</evidence>
<comment type="caution">
    <text evidence="1">The sequence shown here is derived from an EMBL/GenBank/DDBJ whole genome shotgun (WGS) entry which is preliminary data.</text>
</comment>
<protein>
    <recommendedName>
        <fullName evidence="3">PD-(D/E)XK motif protein</fullName>
    </recommendedName>
</protein>
<dbReference type="Proteomes" id="UP000237968">
    <property type="component" value="Unassembled WGS sequence"/>
</dbReference>
<dbReference type="Pfam" id="PF14390">
    <property type="entry name" value="DUF4420"/>
    <property type="match status" value="1"/>
</dbReference>
<accession>A0A2S9XJU2</accession>
<dbReference type="EMBL" id="PVNK01000192">
    <property type="protein sequence ID" value="PRP93148.1"/>
    <property type="molecule type" value="Genomic_DNA"/>
</dbReference>
<proteinExistence type="predicted"/>
<reference evidence="1 2" key="1">
    <citation type="submission" date="2018-03" db="EMBL/GenBank/DDBJ databases">
        <title>Draft Genome Sequences of the Obligatory Marine Myxobacteria Enhygromyxa salina SWB005.</title>
        <authorList>
            <person name="Poehlein A."/>
            <person name="Moghaddam J.A."/>
            <person name="Harms H."/>
            <person name="Alanjari M."/>
            <person name="Koenig G.M."/>
            <person name="Daniel R."/>
            <person name="Schaeberle T.F."/>
        </authorList>
    </citation>
    <scope>NUCLEOTIDE SEQUENCE [LARGE SCALE GENOMIC DNA]</scope>
    <source>
        <strain evidence="1 2">SWB005</strain>
    </source>
</reference>
<dbReference type="RefSeq" id="WP_106393757.1">
    <property type="nucleotide sequence ID" value="NZ_PVNK01000192.1"/>
</dbReference>
<dbReference type="AlphaFoldDB" id="A0A2S9XJU2"/>
<dbReference type="OrthoDB" id="5511368at2"/>
<keyword evidence="2" id="KW-1185">Reference proteome</keyword>
<evidence type="ECO:0000313" key="2">
    <source>
        <dbReference type="Proteomes" id="UP000237968"/>
    </source>
</evidence>
<gene>
    <name evidence="1" type="ORF">ENSA5_44870</name>
</gene>